<dbReference type="Gene3D" id="3.30.2350.20">
    <property type="entry name" value="TruD, catalytic domain"/>
    <property type="match status" value="1"/>
</dbReference>
<comment type="similarity">
    <text evidence="1 4">Belongs to the pseudouridine synthase TruD family.</text>
</comment>
<feature type="active site" description="Nucleophile" evidence="4">
    <location>
        <position position="88"/>
    </location>
</feature>
<sequence length="368" mass="41063">MNESSYTYNEYSLPRVLGESPVTGRYKTVPEDFAVTEILGFSPEFVEKGQQHWLRIRKTGVNTGAIEKQLARALGIHPRDIGYSGMKDRMAVTEQWFSVQLPALQSIDWPVWFSEHMHGDVFPGGEVTLLEAVRSHRKLRRGVHKANHFCLRVRELTHKDDFIERVAQLAEGGAVANYFGPQRFGKQGDNVAQALRMIDGEFQVRDRKLRSILLSSVRSYLFNQYLAQRIQSDLPALCEGDVVILDGSQSYFTVGDDVAAVAERLAQGDVQVSGPMFGESSSPAQGRPAALEQKILAQYAELHAGLCAARMGHERRPLWLRVSDLSLVWLDDSVAELRFTLPAGAFATSVLAELGQFSEGNHANFTQQ</sequence>
<keyword evidence="7" id="KW-1185">Reference proteome</keyword>
<evidence type="ECO:0000313" key="7">
    <source>
        <dbReference type="Proteomes" id="UP000320359"/>
    </source>
</evidence>
<dbReference type="InterPro" id="IPR020119">
    <property type="entry name" value="PsdUridine_synth_TruD_CS"/>
</dbReference>
<evidence type="ECO:0000256" key="3">
    <source>
        <dbReference type="ARBA" id="ARBA00023235"/>
    </source>
</evidence>
<dbReference type="InterPro" id="IPR020103">
    <property type="entry name" value="PsdUridine_synth_cat_dom_sf"/>
</dbReference>
<dbReference type="AlphaFoldDB" id="A0A552X3M2"/>
<dbReference type="Pfam" id="PF01142">
    <property type="entry name" value="TruD"/>
    <property type="match status" value="2"/>
</dbReference>
<evidence type="ECO:0000256" key="1">
    <source>
        <dbReference type="ARBA" id="ARBA00007953"/>
    </source>
</evidence>
<dbReference type="SUPFAM" id="SSF55120">
    <property type="entry name" value="Pseudouridine synthase"/>
    <property type="match status" value="1"/>
</dbReference>
<name>A0A552X3M2_9GAMM</name>
<dbReference type="PANTHER" id="PTHR47811:SF1">
    <property type="entry name" value="TRNA PSEUDOURIDINE SYNTHASE D"/>
    <property type="match status" value="1"/>
</dbReference>
<dbReference type="Gene3D" id="3.30.2340.10">
    <property type="entry name" value="TruD, insertion domain"/>
    <property type="match status" value="1"/>
</dbReference>
<protein>
    <recommendedName>
        <fullName evidence="4">tRNA pseudouridine synthase D</fullName>
        <ecNumber evidence="4">5.4.99.27</ecNumber>
    </recommendedName>
    <alternativeName>
        <fullName evidence="4">tRNA pseudouridine(13) synthase</fullName>
    </alternativeName>
    <alternativeName>
        <fullName evidence="4">tRNA pseudouridylate synthase D</fullName>
    </alternativeName>
    <alternativeName>
        <fullName evidence="4">tRNA-uridine isomerase D</fullName>
    </alternativeName>
</protein>
<dbReference type="InterPro" id="IPR043165">
    <property type="entry name" value="TruD_insert_sf"/>
</dbReference>
<comment type="catalytic activity">
    <reaction evidence="4">
        <text>uridine(13) in tRNA = pseudouridine(13) in tRNA</text>
        <dbReference type="Rhea" id="RHEA:42540"/>
        <dbReference type="Rhea" id="RHEA-COMP:10105"/>
        <dbReference type="Rhea" id="RHEA-COMP:10106"/>
        <dbReference type="ChEBI" id="CHEBI:65314"/>
        <dbReference type="ChEBI" id="CHEBI:65315"/>
        <dbReference type="EC" id="5.4.99.27"/>
    </reaction>
</comment>
<dbReference type="OrthoDB" id="1550679at2"/>
<proteinExistence type="inferred from homology"/>
<dbReference type="RefSeq" id="WP_143234034.1">
    <property type="nucleotide sequence ID" value="NZ_VJWL01000001.1"/>
</dbReference>
<dbReference type="GO" id="GO:0005829">
    <property type="term" value="C:cytosol"/>
    <property type="evidence" value="ECO:0007669"/>
    <property type="project" value="TreeGrafter"/>
</dbReference>
<comment type="caution">
    <text evidence="6">The sequence shown here is derived from an EMBL/GenBank/DDBJ whole genome shotgun (WGS) entry which is preliminary data.</text>
</comment>
<dbReference type="GO" id="GO:0031119">
    <property type="term" value="P:tRNA pseudouridine synthesis"/>
    <property type="evidence" value="ECO:0007669"/>
    <property type="project" value="UniProtKB-UniRule"/>
</dbReference>
<dbReference type="EMBL" id="VJWL01000001">
    <property type="protein sequence ID" value="TRW49612.1"/>
    <property type="molecule type" value="Genomic_DNA"/>
</dbReference>
<dbReference type="HAMAP" id="MF_01082">
    <property type="entry name" value="TruD"/>
    <property type="match status" value="1"/>
</dbReference>
<feature type="domain" description="TRUD" evidence="5">
    <location>
        <begin position="174"/>
        <end position="320"/>
    </location>
</feature>
<dbReference type="PROSITE" id="PS01268">
    <property type="entry name" value="UPF0024"/>
    <property type="match status" value="1"/>
</dbReference>
<organism evidence="6 7">
    <name type="scientific">Aliidiomarina halalkaliphila</name>
    <dbReference type="NCBI Taxonomy" id="2593535"/>
    <lineage>
        <taxon>Bacteria</taxon>
        <taxon>Pseudomonadati</taxon>
        <taxon>Pseudomonadota</taxon>
        <taxon>Gammaproteobacteria</taxon>
        <taxon>Alteromonadales</taxon>
        <taxon>Idiomarinaceae</taxon>
        <taxon>Aliidiomarina</taxon>
    </lineage>
</organism>
<reference evidence="6 7" key="1">
    <citation type="submission" date="2019-07" db="EMBL/GenBank/DDBJ databases">
        <authorList>
            <person name="Yang M."/>
            <person name="Zhao D."/>
            <person name="Xiang H."/>
        </authorList>
    </citation>
    <scope>NUCLEOTIDE SEQUENCE [LARGE SCALE GENOMIC DNA]</scope>
    <source>
        <strain evidence="6 7">IM1326</strain>
    </source>
</reference>
<evidence type="ECO:0000256" key="2">
    <source>
        <dbReference type="ARBA" id="ARBA00022694"/>
    </source>
</evidence>
<dbReference type="InterPro" id="IPR001656">
    <property type="entry name" value="PsdUridine_synth_TruD"/>
</dbReference>
<keyword evidence="3 4" id="KW-0413">Isomerase</keyword>
<dbReference type="Proteomes" id="UP000320359">
    <property type="component" value="Unassembled WGS sequence"/>
</dbReference>
<dbReference type="GO" id="GO:0160150">
    <property type="term" value="F:tRNA pseudouridine(13) synthase activity"/>
    <property type="evidence" value="ECO:0007669"/>
    <property type="project" value="UniProtKB-EC"/>
</dbReference>
<evidence type="ECO:0000256" key="4">
    <source>
        <dbReference type="HAMAP-Rule" id="MF_01082"/>
    </source>
</evidence>
<gene>
    <name evidence="4" type="primary">truD</name>
    <name evidence="6" type="ORF">FM042_01735</name>
</gene>
<dbReference type="PANTHER" id="PTHR47811">
    <property type="entry name" value="TRNA PSEUDOURIDINE SYNTHASE D"/>
    <property type="match status" value="1"/>
</dbReference>
<dbReference type="GO" id="GO:0003723">
    <property type="term" value="F:RNA binding"/>
    <property type="evidence" value="ECO:0007669"/>
    <property type="project" value="InterPro"/>
</dbReference>
<evidence type="ECO:0000259" key="5">
    <source>
        <dbReference type="PROSITE" id="PS50984"/>
    </source>
</evidence>
<dbReference type="EC" id="5.4.99.27" evidence="4"/>
<dbReference type="InterPro" id="IPR050170">
    <property type="entry name" value="TruD_pseudoU_synthase"/>
</dbReference>
<dbReference type="InterPro" id="IPR011760">
    <property type="entry name" value="PsdUridine_synth_TruD_insert"/>
</dbReference>
<comment type="function">
    <text evidence="4">Responsible for synthesis of pseudouridine from uracil-13 in transfer RNAs.</text>
</comment>
<evidence type="ECO:0000313" key="6">
    <source>
        <dbReference type="EMBL" id="TRW49612.1"/>
    </source>
</evidence>
<keyword evidence="2 4" id="KW-0819">tRNA processing</keyword>
<dbReference type="InterPro" id="IPR042214">
    <property type="entry name" value="TruD_catalytic"/>
</dbReference>
<accession>A0A552X3M2</accession>
<dbReference type="PROSITE" id="PS50984">
    <property type="entry name" value="TRUD"/>
    <property type="match status" value="1"/>
</dbReference>